<feature type="compositionally biased region" description="Basic and acidic residues" evidence="1">
    <location>
        <begin position="96"/>
        <end position="124"/>
    </location>
</feature>
<protein>
    <submittedName>
        <fullName evidence="2">Uncharacterized protein</fullName>
    </submittedName>
</protein>
<feature type="compositionally biased region" description="Low complexity" evidence="1">
    <location>
        <begin position="179"/>
        <end position="192"/>
    </location>
</feature>
<proteinExistence type="predicted"/>
<evidence type="ECO:0000313" key="2">
    <source>
        <dbReference type="EMBL" id="CAD8294942.1"/>
    </source>
</evidence>
<feature type="region of interest" description="Disordered" evidence="1">
    <location>
        <begin position="262"/>
        <end position="284"/>
    </location>
</feature>
<dbReference type="PANTHER" id="PTHR46537:SF3">
    <property type="entry name" value="E3 UBIQUITIN-PROTEIN LIGASE RING1A"/>
    <property type="match status" value="1"/>
</dbReference>
<name>A0A7R9YYR5_9CHLO</name>
<dbReference type="AlphaFoldDB" id="A0A7R9YYR5"/>
<feature type="compositionally biased region" description="Low complexity" evidence="1">
    <location>
        <begin position="262"/>
        <end position="275"/>
    </location>
</feature>
<feature type="compositionally biased region" description="Low complexity" evidence="1">
    <location>
        <begin position="76"/>
        <end position="88"/>
    </location>
</feature>
<dbReference type="InterPro" id="IPR044592">
    <property type="entry name" value="RING1A/B"/>
</dbReference>
<gene>
    <name evidence="2" type="ORF">CEUR00632_LOCUS12763</name>
</gene>
<reference evidence="2" key="1">
    <citation type="submission" date="2021-01" db="EMBL/GenBank/DDBJ databases">
        <authorList>
            <person name="Corre E."/>
            <person name="Pelletier E."/>
            <person name="Niang G."/>
            <person name="Scheremetjew M."/>
            <person name="Finn R."/>
            <person name="Kale V."/>
            <person name="Holt S."/>
            <person name="Cochrane G."/>
            <person name="Meng A."/>
            <person name="Brown T."/>
            <person name="Cohen L."/>
        </authorList>
    </citation>
    <scope>NUCLEOTIDE SEQUENCE</scope>
    <source>
        <strain evidence="2">CCMP219</strain>
    </source>
</reference>
<sequence>MRLEIAGRPKDMRECPVCRAHMHSRRTARTDEQFDFLMQGLYGDVAAYERQEEALADAERATHAAEHAACAEAMREAQLAQKEAATAARHSNQHRQPHDHTCNSRQPHDHTCNSRPTNEHRNRDNSQSSGHATGHANGRANGHKRGSNVAQRGSGPQSGHINDRHLGTSRHCSCETQRSSRSSCSSNSSRSNTRPNMRGLDAAGLRGVASGSVKPGVRHDGASMQPVLPPRPGSKRGNSHAGSRTAVGRKFEQLSLAAAATATAKPIPAAAPHATRASKRGKLQ</sequence>
<feature type="compositionally biased region" description="Polar residues" evidence="1">
    <location>
        <begin position="148"/>
        <end position="160"/>
    </location>
</feature>
<feature type="region of interest" description="Disordered" evidence="1">
    <location>
        <begin position="76"/>
        <end position="249"/>
    </location>
</feature>
<evidence type="ECO:0000256" key="1">
    <source>
        <dbReference type="SAM" id="MobiDB-lite"/>
    </source>
</evidence>
<dbReference type="EMBL" id="HBEC01027714">
    <property type="protein sequence ID" value="CAD8294942.1"/>
    <property type="molecule type" value="Transcribed_RNA"/>
</dbReference>
<organism evidence="2">
    <name type="scientific">Chlamydomonas euryale</name>
    <dbReference type="NCBI Taxonomy" id="1486919"/>
    <lineage>
        <taxon>Eukaryota</taxon>
        <taxon>Viridiplantae</taxon>
        <taxon>Chlorophyta</taxon>
        <taxon>core chlorophytes</taxon>
        <taxon>Chlorophyceae</taxon>
        <taxon>CS clade</taxon>
        <taxon>Chlamydomonadales</taxon>
        <taxon>Chlamydomonadaceae</taxon>
        <taxon>Chlamydomonas</taxon>
    </lineage>
</organism>
<dbReference type="PANTHER" id="PTHR46537">
    <property type="entry name" value="OS11G0578200 PROTEIN"/>
    <property type="match status" value="1"/>
</dbReference>
<accession>A0A7R9YYR5</accession>